<proteinExistence type="predicted"/>
<dbReference type="PANTHER" id="PTHR36444">
    <property type="entry name" value="TRANSCRIPTIONAL REGULATOR PROTEIN YOBU-RELATED"/>
    <property type="match status" value="1"/>
</dbReference>
<dbReference type="InterPro" id="IPR053182">
    <property type="entry name" value="YobU-like_regulator"/>
</dbReference>
<gene>
    <name evidence="2" type="ORF">EXZ61_09680</name>
</gene>
<dbReference type="InterPro" id="IPR011256">
    <property type="entry name" value="Reg_factor_effector_dom_sf"/>
</dbReference>
<dbReference type="Gene3D" id="3.20.80.10">
    <property type="entry name" value="Regulatory factor, effector binding domain"/>
    <property type="match status" value="1"/>
</dbReference>
<organism evidence="2 3">
    <name type="scientific">Rhodoferax aquaticus</name>
    <dbReference type="NCBI Taxonomy" id="2527691"/>
    <lineage>
        <taxon>Bacteria</taxon>
        <taxon>Pseudomonadati</taxon>
        <taxon>Pseudomonadota</taxon>
        <taxon>Betaproteobacteria</taxon>
        <taxon>Burkholderiales</taxon>
        <taxon>Comamonadaceae</taxon>
        <taxon>Rhodoferax</taxon>
    </lineage>
</organism>
<protein>
    <submittedName>
        <fullName evidence="2">AraC family transcriptional regulator</fullName>
    </submittedName>
</protein>
<sequence>MYSLVQAPALTIVGLSIRTQNATAFNDIPPVWSAFFEKAVLDQIPNRLSDDLYAVYTDFDRIPERPEEVYTLGYSFVLGCTVSDASRVPAGFASTQIPAANRAVFKVEPARPDQVGPAWQQIWQMHDLPRKFLPDYEHYSADGAIRIMVSVK</sequence>
<accession>A0A515EP32</accession>
<dbReference type="AlphaFoldDB" id="A0A515EP32"/>
<dbReference type="KEGG" id="rhg:EXZ61_09680"/>
<evidence type="ECO:0000313" key="3">
    <source>
        <dbReference type="Proteomes" id="UP000317365"/>
    </source>
</evidence>
<feature type="domain" description="AraC effector-binding" evidence="1">
    <location>
        <begin position="2"/>
        <end position="152"/>
    </location>
</feature>
<dbReference type="InterPro" id="IPR010499">
    <property type="entry name" value="AraC_E-bd"/>
</dbReference>
<evidence type="ECO:0000313" key="2">
    <source>
        <dbReference type="EMBL" id="QDL54411.1"/>
    </source>
</evidence>
<reference evidence="3" key="1">
    <citation type="submission" date="2019-02" db="EMBL/GenBank/DDBJ databases">
        <title>Complete genome sequence of Rhodoferax sp. Gr-4.</title>
        <authorList>
            <person name="Jin L."/>
        </authorList>
    </citation>
    <scope>NUCLEOTIDE SEQUENCE [LARGE SCALE GENOMIC DNA]</scope>
    <source>
        <strain evidence="3">Gr-4</strain>
    </source>
</reference>
<reference evidence="3" key="2">
    <citation type="journal article" date="2020" name="Int. J. Syst. Evol. Microbiol.">
        <title>Genomic insights into a novel species Rhodoferax aquaticus sp. nov., isolated from freshwater.</title>
        <authorList>
            <person name="Li T."/>
            <person name="Zhuo Y."/>
            <person name="Jin C.Z."/>
            <person name="Wu X."/>
            <person name="Ko S.R."/>
            <person name="Jin F.J."/>
            <person name="Ahn C.Y."/>
            <person name="Oh H.M."/>
            <person name="Lee H.G."/>
            <person name="Jin L."/>
        </authorList>
    </citation>
    <scope>NUCLEOTIDE SEQUENCE [LARGE SCALE GENOMIC DNA]</scope>
    <source>
        <strain evidence="3">Gr-4</strain>
    </source>
</reference>
<dbReference type="Proteomes" id="UP000317365">
    <property type="component" value="Chromosome"/>
</dbReference>
<dbReference type="EMBL" id="CP036282">
    <property type="protein sequence ID" value="QDL54411.1"/>
    <property type="molecule type" value="Genomic_DNA"/>
</dbReference>
<dbReference type="PANTHER" id="PTHR36444:SF2">
    <property type="entry name" value="TRANSCRIPTIONAL REGULATOR PROTEIN YOBU-RELATED"/>
    <property type="match status" value="1"/>
</dbReference>
<keyword evidence="3" id="KW-1185">Reference proteome</keyword>
<dbReference type="SMART" id="SM00871">
    <property type="entry name" value="AraC_E_bind"/>
    <property type="match status" value="1"/>
</dbReference>
<evidence type="ECO:0000259" key="1">
    <source>
        <dbReference type="SMART" id="SM00871"/>
    </source>
</evidence>
<dbReference type="RefSeq" id="WP_142811308.1">
    <property type="nucleotide sequence ID" value="NZ_CP036282.1"/>
</dbReference>
<dbReference type="SUPFAM" id="SSF55136">
    <property type="entry name" value="Probable bacterial effector-binding domain"/>
    <property type="match status" value="1"/>
</dbReference>
<name>A0A515EP32_9BURK</name>
<dbReference type="Pfam" id="PF14526">
    <property type="entry name" value="Cass2"/>
    <property type="match status" value="1"/>
</dbReference>
<dbReference type="InterPro" id="IPR029441">
    <property type="entry name" value="Cass2"/>
</dbReference>